<keyword evidence="3" id="KW-1185">Reference proteome</keyword>
<protein>
    <submittedName>
        <fullName evidence="2">Uncharacterized protein</fullName>
    </submittedName>
</protein>
<evidence type="ECO:0000256" key="1">
    <source>
        <dbReference type="SAM" id="Phobius"/>
    </source>
</evidence>
<dbReference type="eggNOG" id="ENOG5031J7Z">
    <property type="taxonomic scope" value="Bacteria"/>
</dbReference>
<evidence type="ECO:0000313" key="3">
    <source>
        <dbReference type="Proteomes" id="UP000183015"/>
    </source>
</evidence>
<dbReference type="STRING" id="235985.SAMN05414137_10373"/>
<dbReference type="OrthoDB" id="3831298at2"/>
<accession>A0A1H7J139</accession>
<gene>
    <name evidence="2" type="ORF">SAMN05414137_10373</name>
</gene>
<name>A0A1H7J139_STRJI</name>
<sequence length="66" mass="7096">MSNYQNYQQPANEDSSASTQMFRAFVDEPVAQPATAPSETRRTGAIATAVIIGLVVVLGVCYLAFK</sequence>
<keyword evidence="1" id="KW-1133">Transmembrane helix</keyword>
<proteinExistence type="predicted"/>
<dbReference type="Proteomes" id="UP000183015">
    <property type="component" value="Unassembled WGS sequence"/>
</dbReference>
<evidence type="ECO:0000313" key="2">
    <source>
        <dbReference type="EMBL" id="SEK67577.1"/>
    </source>
</evidence>
<dbReference type="EMBL" id="FOAZ01000003">
    <property type="protein sequence ID" value="SEK67577.1"/>
    <property type="molecule type" value="Genomic_DNA"/>
</dbReference>
<dbReference type="RefSeq" id="WP_042454259.1">
    <property type="nucleotide sequence ID" value="NZ_BBPN01000032.1"/>
</dbReference>
<keyword evidence="1" id="KW-0472">Membrane</keyword>
<feature type="transmembrane region" description="Helical" evidence="1">
    <location>
        <begin position="45"/>
        <end position="65"/>
    </location>
</feature>
<dbReference type="AlphaFoldDB" id="A0A1H7J139"/>
<keyword evidence="1" id="KW-0812">Transmembrane</keyword>
<reference evidence="3" key="1">
    <citation type="submission" date="2016-10" db="EMBL/GenBank/DDBJ databases">
        <authorList>
            <person name="Varghese N."/>
        </authorList>
    </citation>
    <scope>NUCLEOTIDE SEQUENCE [LARGE SCALE GENOMIC DNA]</scope>
    <source>
        <strain evidence="3">DSM 45096 / BCRC 16803 / CGMCC 4.1857 / CIP 109030 / JCM 12277 / KCTC 19219 / NBRC 100920 / 33214</strain>
    </source>
</reference>
<organism evidence="2 3">
    <name type="scientific">Streptacidiphilus jiangxiensis</name>
    <dbReference type="NCBI Taxonomy" id="235985"/>
    <lineage>
        <taxon>Bacteria</taxon>
        <taxon>Bacillati</taxon>
        <taxon>Actinomycetota</taxon>
        <taxon>Actinomycetes</taxon>
        <taxon>Kitasatosporales</taxon>
        <taxon>Streptomycetaceae</taxon>
        <taxon>Streptacidiphilus</taxon>
    </lineage>
</organism>